<keyword evidence="10" id="KW-0464">Manganese</keyword>
<dbReference type="GO" id="GO:0046872">
    <property type="term" value="F:metal ion binding"/>
    <property type="evidence" value="ECO:0007669"/>
    <property type="project" value="UniProtKB-KW"/>
</dbReference>
<comment type="catalytic activity">
    <reaction evidence="12">
        <text>O-phospho-L-threonyl-[protein] + H2O = L-threonyl-[protein] + phosphate</text>
        <dbReference type="Rhea" id="RHEA:47004"/>
        <dbReference type="Rhea" id="RHEA-COMP:11060"/>
        <dbReference type="Rhea" id="RHEA-COMP:11605"/>
        <dbReference type="ChEBI" id="CHEBI:15377"/>
        <dbReference type="ChEBI" id="CHEBI:30013"/>
        <dbReference type="ChEBI" id="CHEBI:43474"/>
        <dbReference type="ChEBI" id="CHEBI:61977"/>
        <dbReference type="EC" id="3.1.3.16"/>
    </reaction>
</comment>
<dbReference type="GO" id="GO:0009738">
    <property type="term" value="P:abscisic acid-activated signaling pathway"/>
    <property type="evidence" value="ECO:0007669"/>
    <property type="project" value="UniProtKB-KW"/>
</dbReference>
<keyword evidence="5" id="KW-0938">Abscisic acid signaling pathway</keyword>
<organism evidence="15 16">
    <name type="scientific">Daucus carota subsp. sativus</name>
    <name type="common">Carrot</name>
    <dbReference type="NCBI Taxonomy" id="79200"/>
    <lineage>
        <taxon>Eukaryota</taxon>
        <taxon>Viridiplantae</taxon>
        <taxon>Streptophyta</taxon>
        <taxon>Embryophyta</taxon>
        <taxon>Tracheophyta</taxon>
        <taxon>Spermatophyta</taxon>
        <taxon>Magnoliopsida</taxon>
        <taxon>eudicotyledons</taxon>
        <taxon>Gunneridae</taxon>
        <taxon>Pentapetalae</taxon>
        <taxon>asterids</taxon>
        <taxon>campanulids</taxon>
        <taxon>Apiales</taxon>
        <taxon>Apiaceae</taxon>
        <taxon>Apioideae</taxon>
        <taxon>Scandiceae</taxon>
        <taxon>Daucinae</taxon>
        <taxon>Daucus</taxon>
        <taxon>Daucus sect. Daucus</taxon>
    </lineage>
</organism>
<evidence type="ECO:0000313" key="15">
    <source>
        <dbReference type="EMBL" id="WOG89387.1"/>
    </source>
</evidence>
<reference evidence="15" key="2">
    <citation type="submission" date="2022-03" db="EMBL/GenBank/DDBJ databases">
        <title>Draft title - Genomic analysis of global carrot germplasm unveils the trajectory of domestication and the origin of high carotenoid orange carrot.</title>
        <authorList>
            <person name="Iorizzo M."/>
            <person name="Ellison S."/>
            <person name="Senalik D."/>
            <person name="Macko-Podgorni A."/>
            <person name="Grzebelus D."/>
            <person name="Bostan H."/>
            <person name="Rolling W."/>
            <person name="Curaba J."/>
            <person name="Simon P."/>
        </authorList>
    </citation>
    <scope>NUCLEOTIDE SEQUENCE</scope>
    <source>
        <tissue evidence="15">Leaf</tissue>
    </source>
</reference>
<keyword evidence="8" id="KW-0460">Magnesium</keyword>
<accession>A0AAF1AQN8</accession>
<evidence type="ECO:0000256" key="8">
    <source>
        <dbReference type="ARBA" id="ARBA00022842"/>
    </source>
</evidence>
<protein>
    <recommendedName>
        <fullName evidence="4">protein-serine/threonine phosphatase</fullName>
        <ecNumber evidence="4">3.1.3.16</ecNumber>
    </recommendedName>
</protein>
<dbReference type="InterPro" id="IPR015655">
    <property type="entry name" value="PP2C"/>
</dbReference>
<evidence type="ECO:0000259" key="14">
    <source>
        <dbReference type="PROSITE" id="PS51746"/>
    </source>
</evidence>
<comment type="similarity">
    <text evidence="3 13">Belongs to the PP2C family.</text>
</comment>
<evidence type="ECO:0000256" key="7">
    <source>
        <dbReference type="ARBA" id="ARBA00022801"/>
    </source>
</evidence>
<dbReference type="CDD" id="cd00143">
    <property type="entry name" value="PP2Cc"/>
    <property type="match status" value="1"/>
</dbReference>
<evidence type="ECO:0000256" key="6">
    <source>
        <dbReference type="ARBA" id="ARBA00022723"/>
    </source>
</evidence>
<evidence type="ECO:0000256" key="9">
    <source>
        <dbReference type="ARBA" id="ARBA00022912"/>
    </source>
</evidence>
<evidence type="ECO:0000256" key="3">
    <source>
        <dbReference type="ARBA" id="ARBA00006702"/>
    </source>
</evidence>
<keyword evidence="9 13" id="KW-0904">Protein phosphatase</keyword>
<dbReference type="SMART" id="SM00332">
    <property type="entry name" value="PP2Cc"/>
    <property type="match status" value="1"/>
</dbReference>
<dbReference type="EC" id="3.1.3.16" evidence="4"/>
<dbReference type="SUPFAM" id="SSF81606">
    <property type="entry name" value="PP2C-like"/>
    <property type="match status" value="1"/>
</dbReference>
<dbReference type="InterPro" id="IPR000222">
    <property type="entry name" value="PP2C_BS"/>
</dbReference>
<feature type="domain" description="PPM-type phosphatase" evidence="14">
    <location>
        <begin position="204"/>
        <end position="523"/>
    </location>
</feature>
<evidence type="ECO:0000256" key="13">
    <source>
        <dbReference type="RuleBase" id="RU003465"/>
    </source>
</evidence>
<dbReference type="Proteomes" id="UP000077755">
    <property type="component" value="Chromosome 2"/>
</dbReference>
<name>A0AAF1AQN8_DAUCS</name>
<evidence type="ECO:0000256" key="11">
    <source>
        <dbReference type="ARBA" id="ARBA00047761"/>
    </source>
</evidence>
<dbReference type="FunFam" id="3.60.40.10:FF:000025">
    <property type="entry name" value="Protein phosphatase 2C 16"/>
    <property type="match status" value="1"/>
</dbReference>
<dbReference type="PROSITE" id="PS51746">
    <property type="entry name" value="PPM_2"/>
    <property type="match status" value="1"/>
</dbReference>
<keyword evidence="6" id="KW-0479">Metal-binding</keyword>
<evidence type="ECO:0000256" key="4">
    <source>
        <dbReference type="ARBA" id="ARBA00013081"/>
    </source>
</evidence>
<proteinExistence type="inferred from homology"/>
<evidence type="ECO:0000256" key="1">
    <source>
        <dbReference type="ARBA" id="ARBA00001936"/>
    </source>
</evidence>
<comment type="cofactor">
    <cofactor evidence="1">
        <name>Mn(2+)</name>
        <dbReference type="ChEBI" id="CHEBI:29035"/>
    </cofactor>
</comment>
<dbReference type="InterPro" id="IPR036457">
    <property type="entry name" value="PPM-type-like_dom_sf"/>
</dbReference>
<evidence type="ECO:0000256" key="12">
    <source>
        <dbReference type="ARBA" id="ARBA00048336"/>
    </source>
</evidence>
<dbReference type="KEGG" id="dcr:108208967"/>
<evidence type="ECO:0000256" key="2">
    <source>
        <dbReference type="ARBA" id="ARBA00001946"/>
    </source>
</evidence>
<dbReference type="AlphaFoldDB" id="A0AAF1AQN8"/>
<dbReference type="InterPro" id="IPR001932">
    <property type="entry name" value="PPM-type_phosphatase-like_dom"/>
</dbReference>
<dbReference type="GO" id="GO:0004722">
    <property type="term" value="F:protein serine/threonine phosphatase activity"/>
    <property type="evidence" value="ECO:0007669"/>
    <property type="project" value="UniProtKB-EC"/>
</dbReference>
<comment type="catalytic activity">
    <reaction evidence="11">
        <text>O-phospho-L-seryl-[protein] + H2O = L-seryl-[protein] + phosphate</text>
        <dbReference type="Rhea" id="RHEA:20629"/>
        <dbReference type="Rhea" id="RHEA-COMP:9863"/>
        <dbReference type="Rhea" id="RHEA-COMP:11604"/>
        <dbReference type="ChEBI" id="CHEBI:15377"/>
        <dbReference type="ChEBI" id="CHEBI:29999"/>
        <dbReference type="ChEBI" id="CHEBI:43474"/>
        <dbReference type="ChEBI" id="CHEBI:83421"/>
        <dbReference type="EC" id="3.1.3.16"/>
    </reaction>
</comment>
<sequence>MEDISPAVEATLSLSSLSHDDSEISDNADITHVQMLTDSVSLLLDPVSVLPAESFPGKERSFNTLKKTLSGVVESEKIISVSETVLKGDCGWFPSDTVIQQNKDSFADDGSGIKSKQSLALNANSGISLPIAVKIEEIDDGQIVAKVISLEKQSMEGKMSGTADDASSKVFTLKTSVISLQLPKEMITESGDSRNGVQMDYFPLWGSVSICGKRPEMEDTVAAVPQFLKVPTKMLLGDHLTTEMSQNFHPMTTTHFFGVYDGHGGSQVANYCRDHVHITLKEKLKGVMENETEAGTVDTLQVQWEEIFTSCFQKIDDEVGGKVCHTELGENADTSSGHIEPVAPETVGSTAVVALLCSSHIIVANCGDSRAVLYRGKEARALSIDHKPNREDEYARIEASGGKVIQWNGHRVFGVLAMSRSIGDRYLKPWIIPQPEVMIIPRARDDECLVLASDGLWDVMTNEEACEVARRRILLWHKKNGPITNLNRGQGADPAAHAAAEYLSMLALQKGSKDNISVIVVDLKPQRKFKNKS</sequence>
<keyword evidence="7 13" id="KW-0378">Hydrolase</keyword>
<comment type="cofactor">
    <cofactor evidence="2">
        <name>Mg(2+)</name>
        <dbReference type="ChEBI" id="CHEBI:18420"/>
    </cofactor>
</comment>
<evidence type="ECO:0000313" key="16">
    <source>
        <dbReference type="Proteomes" id="UP000077755"/>
    </source>
</evidence>
<dbReference type="PROSITE" id="PS01032">
    <property type="entry name" value="PPM_1"/>
    <property type="match status" value="1"/>
</dbReference>
<keyword evidence="16" id="KW-1185">Reference proteome</keyword>
<dbReference type="Pfam" id="PF00481">
    <property type="entry name" value="PP2C"/>
    <property type="match status" value="1"/>
</dbReference>
<evidence type="ECO:0000256" key="10">
    <source>
        <dbReference type="ARBA" id="ARBA00023211"/>
    </source>
</evidence>
<dbReference type="Gene3D" id="3.60.40.10">
    <property type="entry name" value="PPM-type phosphatase domain"/>
    <property type="match status" value="1"/>
</dbReference>
<reference evidence="15" key="1">
    <citation type="journal article" date="2016" name="Nat. Genet.">
        <title>A high-quality carrot genome assembly provides new insights into carotenoid accumulation and asterid genome evolution.</title>
        <authorList>
            <person name="Iorizzo M."/>
            <person name="Ellison S."/>
            <person name="Senalik D."/>
            <person name="Zeng P."/>
            <person name="Satapoomin P."/>
            <person name="Huang J."/>
            <person name="Bowman M."/>
            <person name="Iovene M."/>
            <person name="Sanseverino W."/>
            <person name="Cavagnaro P."/>
            <person name="Yildiz M."/>
            <person name="Macko-Podgorni A."/>
            <person name="Moranska E."/>
            <person name="Grzebelus E."/>
            <person name="Grzebelus D."/>
            <person name="Ashrafi H."/>
            <person name="Zheng Z."/>
            <person name="Cheng S."/>
            <person name="Spooner D."/>
            <person name="Van Deynze A."/>
            <person name="Simon P."/>
        </authorList>
    </citation>
    <scope>NUCLEOTIDE SEQUENCE</scope>
    <source>
        <tissue evidence="15">Leaf</tissue>
    </source>
</reference>
<evidence type="ECO:0000256" key="5">
    <source>
        <dbReference type="ARBA" id="ARBA00022682"/>
    </source>
</evidence>
<dbReference type="PANTHER" id="PTHR47992">
    <property type="entry name" value="PROTEIN PHOSPHATASE"/>
    <property type="match status" value="1"/>
</dbReference>
<gene>
    <name evidence="15" type="ORF">DCAR_0208625</name>
</gene>
<dbReference type="EMBL" id="CP093344">
    <property type="protein sequence ID" value="WOG89387.1"/>
    <property type="molecule type" value="Genomic_DNA"/>
</dbReference>